<feature type="transmembrane region" description="Helical" evidence="5">
    <location>
        <begin position="157"/>
        <end position="175"/>
    </location>
</feature>
<dbReference type="PANTHER" id="PTHR31465:SF17">
    <property type="entry name" value="DOMAIN PROTEIN, PUTATIVE (AFU_ORTHOLOGUE AFUA_5G09900)-RELATED"/>
    <property type="match status" value="1"/>
</dbReference>
<evidence type="ECO:0000313" key="6">
    <source>
        <dbReference type="EMBL" id="PSN69619.1"/>
    </source>
</evidence>
<dbReference type="GO" id="GO:0016020">
    <property type="term" value="C:membrane"/>
    <property type="evidence" value="ECO:0007669"/>
    <property type="project" value="UniProtKB-SubCell"/>
</dbReference>
<gene>
    <name evidence="6" type="ORF">BS50DRAFT_547266</name>
</gene>
<feature type="transmembrane region" description="Helical" evidence="5">
    <location>
        <begin position="79"/>
        <end position="101"/>
    </location>
</feature>
<evidence type="ECO:0000313" key="7">
    <source>
        <dbReference type="Proteomes" id="UP000240883"/>
    </source>
</evidence>
<dbReference type="Pfam" id="PF04479">
    <property type="entry name" value="RTA1"/>
    <property type="match status" value="1"/>
</dbReference>
<name>A0A2T2NW79_CORCC</name>
<feature type="transmembrane region" description="Helical" evidence="5">
    <location>
        <begin position="49"/>
        <end position="67"/>
    </location>
</feature>
<dbReference type="InterPro" id="IPR007568">
    <property type="entry name" value="RTA1"/>
</dbReference>
<evidence type="ECO:0000256" key="4">
    <source>
        <dbReference type="ARBA" id="ARBA00023136"/>
    </source>
</evidence>
<proteinExistence type="predicted"/>
<feature type="transmembrane region" description="Helical" evidence="5">
    <location>
        <begin position="235"/>
        <end position="255"/>
    </location>
</feature>
<dbReference type="STRING" id="1448308.A0A2T2NW79"/>
<dbReference type="AlphaFoldDB" id="A0A2T2NW79"/>
<dbReference type="EMBL" id="KZ678132">
    <property type="protein sequence ID" value="PSN69619.1"/>
    <property type="molecule type" value="Genomic_DNA"/>
</dbReference>
<feature type="transmembrane region" description="Helical" evidence="5">
    <location>
        <begin position="196"/>
        <end position="215"/>
    </location>
</feature>
<sequence length="288" mass="32444">MLFPRDRKGYADHPLLPYNPSDIAAYIFVGLFALGGIVHIIFMFPYRALFPIPIVIGCVMECFSYYFRSQVHDNVYQILPFILSTLLIMGAAPLLAATIYMSLRRVLQSLDAVEYAPLSIRWMSKLFVLADVGCFVSQIMGSAMRADVETADTGTKLLMGGLVTQVIIFVIYIAMTATVHVRLNREPTLPACHPAMNWRPIVFSLYFVSVAFLIRNLVRILEFKADEHSFINSEAALYVFDGVFMLAIVFSMAIFHPGKLMRASRKIEREGSWEMSGGRDSFRPLVSS</sequence>
<evidence type="ECO:0008006" key="8">
    <source>
        <dbReference type="Google" id="ProtNLM"/>
    </source>
</evidence>
<evidence type="ECO:0000256" key="3">
    <source>
        <dbReference type="ARBA" id="ARBA00022989"/>
    </source>
</evidence>
<evidence type="ECO:0000256" key="2">
    <source>
        <dbReference type="ARBA" id="ARBA00022692"/>
    </source>
</evidence>
<organism evidence="6 7">
    <name type="scientific">Corynespora cassiicola Philippines</name>
    <dbReference type="NCBI Taxonomy" id="1448308"/>
    <lineage>
        <taxon>Eukaryota</taxon>
        <taxon>Fungi</taxon>
        <taxon>Dikarya</taxon>
        <taxon>Ascomycota</taxon>
        <taxon>Pezizomycotina</taxon>
        <taxon>Dothideomycetes</taxon>
        <taxon>Pleosporomycetidae</taxon>
        <taxon>Pleosporales</taxon>
        <taxon>Corynesporascaceae</taxon>
        <taxon>Corynespora</taxon>
    </lineage>
</organism>
<keyword evidence="3 5" id="KW-1133">Transmembrane helix</keyword>
<dbReference type="OrthoDB" id="3358017at2759"/>
<keyword evidence="4 5" id="KW-0472">Membrane</keyword>
<keyword evidence="2 5" id="KW-0812">Transmembrane</keyword>
<dbReference type="PANTHER" id="PTHR31465">
    <property type="entry name" value="PROTEIN RTA1-RELATED"/>
    <property type="match status" value="1"/>
</dbReference>
<reference evidence="6 7" key="1">
    <citation type="journal article" date="2018" name="Front. Microbiol.">
        <title>Genome-Wide Analysis of Corynespora cassiicola Leaf Fall Disease Putative Effectors.</title>
        <authorList>
            <person name="Lopez D."/>
            <person name="Ribeiro S."/>
            <person name="Label P."/>
            <person name="Fumanal B."/>
            <person name="Venisse J.S."/>
            <person name="Kohler A."/>
            <person name="de Oliveira R.R."/>
            <person name="Labutti K."/>
            <person name="Lipzen A."/>
            <person name="Lail K."/>
            <person name="Bauer D."/>
            <person name="Ohm R.A."/>
            <person name="Barry K.W."/>
            <person name="Spatafora J."/>
            <person name="Grigoriev I.V."/>
            <person name="Martin F.M."/>
            <person name="Pujade-Renaud V."/>
        </authorList>
    </citation>
    <scope>NUCLEOTIDE SEQUENCE [LARGE SCALE GENOMIC DNA]</scope>
    <source>
        <strain evidence="6 7">Philippines</strain>
    </source>
</reference>
<dbReference type="Proteomes" id="UP000240883">
    <property type="component" value="Unassembled WGS sequence"/>
</dbReference>
<feature type="transmembrane region" description="Helical" evidence="5">
    <location>
        <begin position="23"/>
        <end position="42"/>
    </location>
</feature>
<evidence type="ECO:0000256" key="1">
    <source>
        <dbReference type="ARBA" id="ARBA00004141"/>
    </source>
</evidence>
<comment type="subcellular location">
    <subcellularLocation>
        <location evidence="1">Membrane</location>
        <topology evidence="1">Multi-pass membrane protein</topology>
    </subcellularLocation>
</comment>
<keyword evidence="7" id="KW-1185">Reference proteome</keyword>
<accession>A0A2T2NW79</accession>
<protein>
    <recommendedName>
        <fullName evidence="8">RTA1-domain-containing protein</fullName>
    </recommendedName>
</protein>
<evidence type="ECO:0000256" key="5">
    <source>
        <dbReference type="SAM" id="Phobius"/>
    </source>
</evidence>